<dbReference type="EMBL" id="FWYD01000005">
    <property type="protein sequence ID" value="SMC76764.1"/>
    <property type="molecule type" value="Genomic_DNA"/>
</dbReference>
<dbReference type="STRING" id="1387277.SAMN06295998_10510"/>
<name>A0A1W2BVJ9_9RHOB</name>
<accession>A0A1W2BVJ9</accession>
<organism evidence="1 2">
    <name type="scientific">Primorskyibacter flagellatus</name>
    <dbReference type="NCBI Taxonomy" id="1387277"/>
    <lineage>
        <taxon>Bacteria</taxon>
        <taxon>Pseudomonadati</taxon>
        <taxon>Pseudomonadota</taxon>
        <taxon>Alphaproteobacteria</taxon>
        <taxon>Rhodobacterales</taxon>
        <taxon>Roseobacteraceae</taxon>
        <taxon>Primorskyibacter</taxon>
    </lineage>
</organism>
<evidence type="ECO:0000313" key="1">
    <source>
        <dbReference type="EMBL" id="SMC76764.1"/>
    </source>
</evidence>
<evidence type="ECO:0000313" key="2">
    <source>
        <dbReference type="Proteomes" id="UP000192330"/>
    </source>
</evidence>
<sequence length="274" mass="30119">MSKGRKEDLQNAVRNGLQSFSLPNDQELAADWCEVWDKGFLATQLENLGSYPSQWITTIGQGGIMIPEEIQPAVLVSRSSAMCARSAIQSLIEQIPSAQIPEEHPPIFWSPPDFTAWRAAPSLYDMVDNIRSRFCGGKSGVVMLPRVEDSQRRAFQNMYDTKRGQSSGNFPFDACVALAGNTLPQSIEIIFQPGLWAICIIHASDMRCNYPVPVGVGTANPDAVHAIGEELRFYLSKCRSADVLTFDRGVAGVGAQEPEPSAAFLSYIQDSFRV</sequence>
<dbReference type="AlphaFoldDB" id="A0A1W2BVJ9"/>
<dbReference type="Proteomes" id="UP000192330">
    <property type="component" value="Unassembled WGS sequence"/>
</dbReference>
<gene>
    <name evidence="1" type="ORF">SAMN06295998_10510</name>
</gene>
<dbReference type="OrthoDB" id="8264883at2"/>
<dbReference type="RefSeq" id="WP_143514537.1">
    <property type="nucleotide sequence ID" value="NZ_FWYD01000005.1"/>
</dbReference>
<proteinExistence type="predicted"/>
<reference evidence="1 2" key="1">
    <citation type="submission" date="2017-04" db="EMBL/GenBank/DDBJ databases">
        <authorList>
            <person name="Afonso C.L."/>
            <person name="Miller P.J."/>
            <person name="Scott M.A."/>
            <person name="Spackman E."/>
            <person name="Goraichik I."/>
            <person name="Dimitrov K.M."/>
            <person name="Suarez D.L."/>
            <person name="Swayne D.E."/>
        </authorList>
    </citation>
    <scope>NUCLEOTIDE SEQUENCE [LARGE SCALE GENOMIC DNA]</scope>
    <source>
        <strain evidence="1 2">CGMCC 1.12644</strain>
    </source>
</reference>
<keyword evidence="2" id="KW-1185">Reference proteome</keyword>
<protein>
    <submittedName>
        <fullName evidence="1">Uncharacterized protein</fullName>
    </submittedName>
</protein>